<evidence type="ECO:0000256" key="3">
    <source>
        <dbReference type="ARBA" id="ARBA00022723"/>
    </source>
</evidence>
<dbReference type="Proteomes" id="UP001327560">
    <property type="component" value="Chromosome 1"/>
</dbReference>
<evidence type="ECO:0000256" key="1">
    <source>
        <dbReference type="ARBA" id="ARBA00010617"/>
    </source>
</evidence>
<gene>
    <name evidence="6" type="ORF">Cni_G02802</name>
</gene>
<evidence type="ECO:0000313" key="6">
    <source>
        <dbReference type="EMBL" id="WOK94100.1"/>
    </source>
</evidence>
<comment type="similarity">
    <text evidence="1">Belongs to the cytochrome P450 family.</text>
</comment>
<accession>A0AAQ3JTD5</accession>
<evidence type="ECO:0000256" key="5">
    <source>
        <dbReference type="ARBA" id="ARBA00023004"/>
    </source>
</evidence>
<evidence type="ECO:0000313" key="7">
    <source>
        <dbReference type="Proteomes" id="UP001327560"/>
    </source>
</evidence>
<dbReference type="PANTHER" id="PTHR47944:SF4">
    <property type="entry name" value="OS09G0441700 PROTEIN"/>
    <property type="match status" value="1"/>
</dbReference>
<dbReference type="InterPro" id="IPR036396">
    <property type="entry name" value="Cyt_P450_sf"/>
</dbReference>
<dbReference type="GO" id="GO:0020037">
    <property type="term" value="F:heme binding"/>
    <property type="evidence" value="ECO:0007669"/>
    <property type="project" value="InterPro"/>
</dbReference>
<dbReference type="PANTHER" id="PTHR47944">
    <property type="entry name" value="CYTOCHROME P450 98A9"/>
    <property type="match status" value="1"/>
</dbReference>
<protein>
    <submittedName>
        <fullName evidence="6">Uncharacterized protein</fullName>
    </submittedName>
</protein>
<dbReference type="Pfam" id="PF00067">
    <property type="entry name" value="p450"/>
    <property type="match status" value="1"/>
</dbReference>
<sequence>MLDELFLLNGLMNISDSIPRLEFLDMQGYIRRMKKLSAKFDYFLEHVIDEHNKRRWHEGSEFMANDMVDVLLLLANKPDLDVKLERHGVKAFTQDLMAGGIESSAVTMEWAISELLKRLDIFEKAKEELDRVANCGHWVEEKDVPWLPFVKLVVPLLVPHLAREDASFNGYNILVDTHVLVSVWTISRNSAVWDAPEKFCSKRFLGGHID</sequence>
<dbReference type="SUPFAM" id="SSF48264">
    <property type="entry name" value="Cytochrome P450"/>
    <property type="match status" value="1"/>
</dbReference>
<dbReference type="GO" id="GO:0044550">
    <property type="term" value="P:secondary metabolite biosynthetic process"/>
    <property type="evidence" value="ECO:0007669"/>
    <property type="project" value="UniProtKB-ARBA"/>
</dbReference>
<keyword evidence="3" id="KW-0479">Metal-binding</keyword>
<dbReference type="InterPro" id="IPR002401">
    <property type="entry name" value="Cyt_P450_E_grp-I"/>
</dbReference>
<dbReference type="GO" id="GO:0005506">
    <property type="term" value="F:iron ion binding"/>
    <property type="evidence" value="ECO:0007669"/>
    <property type="project" value="InterPro"/>
</dbReference>
<dbReference type="EMBL" id="CP136890">
    <property type="protein sequence ID" value="WOK94100.1"/>
    <property type="molecule type" value="Genomic_DNA"/>
</dbReference>
<keyword evidence="5" id="KW-0408">Iron</keyword>
<proteinExistence type="inferred from homology"/>
<dbReference type="Gene3D" id="1.10.630.10">
    <property type="entry name" value="Cytochrome P450"/>
    <property type="match status" value="1"/>
</dbReference>
<dbReference type="AlphaFoldDB" id="A0AAQ3JTD5"/>
<keyword evidence="2" id="KW-0349">Heme</keyword>
<name>A0AAQ3JTD5_9LILI</name>
<organism evidence="6 7">
    <name type="scientific">Canna indica</name>
    <name type="common">Indian-shot</name>
    <dbReference type="NCBI Taxonomy" id="4628"/>
    <lineage>
        <taxon>Eukaryota</taxon>
        <taxon>Viridiplantae</taxon>
        <taxon>Streptophyta</taxon>
        <taxon>Embryophyta</taxon>
        <taxon>Tracheophyta</taxon>
        <taxon>Spermatophyta</taxon>
        <taxon>Magnoliopsida</taxon>
        <taxon>Liliopsida</taxon>
        <taxon>Zingiberales</taxon>
        <taxon>Cannaceae</taxon>
        <taxon>Canna</taxon>
    </lineage>
</organism>
<dbReference type="InterPro" id="IPR001128">
    <property type="entry name" value="Cyt_P450"/>
</dbReference>
<keyword evidence="7" id="KW-1185">Reference proteome</keyword>
<dbReference type="PRINTS" id="PR00463">
    <property type="entry name" value="EP450I"/>
</dbReference>
<dbReference type="GO" id="GO:0016705">
    <property type="term" value="F:oxidoreductase activity, acting on paired donors, with incorporation or reduction of molecular oxygen"/>
    <property type="evidence" value="ECO:0007669"/>
    <property type="project" value="InterPro"/>
</dbReference>
<reference evidence="6 7" key="1">
    <citation type="submission" date="2023-10" db="EMBL/GenBank/DDBJ databases">
        <title>Chromosome-scale genome assembly provides insights into flower coloration mechanisms of Canna indica.</title>
        <authorList>
            <person name="Li C."/>
        </authorList>
    </citation>
    <scope>NUCLEOTIDE SEQUENCE [LARGE SCALE GENOMIC DNA]</scope>
    <source>
        <tissue evidence="6">Flower</tissue>
    </source>
</reference>
<evidence type="ECO:0000256" key="4">
    <source>
        <dbReference type="ARBA" id="ARBA00023002"/>
    </source>
</evidence>
<dbReference type="GO" id="GO:0004497">
    <property type="term" value="F:monooxygenase activity"/>
    <property type="evidence" value="ECO:0007669"/>
    <property type="project" value="InterPro"/>
</dbReference>
<evidence type="ECO:0000256" key="2">
    <source>
        <dbReference type="ARBA" id="ARBA00022617"/>
    </source>
</evidence>
<keyword evidence="4" id="KW-0560">Oxidoreductase</keyword>